<dbReference type="EMBL" id="CP104067">
    <property type="protein sequence ID" value="WAH44538.1"/>
    <property type="molecule type" value="Genomic_DNA"/>
</dbReference>
<proteinExistence type="predicted"/>
<dbReference type="InterPro" id="IPR008183">
    <property type="entry name" value="Aldose_1/G6P_1-epimerase"/>
</dbReference>
<sequence length="333" mass="37889">MANRVREMTYHGERAVCLQYGPFQAIVLPDIGANLISFRDVERGLSFLREPTADEMPQFKAFPTQHGIPVLFPPNRFEDGSFPIGEYTYHLPINEPNRNNHLHGFLHSVAWDVTATGEGDHDSFVVLTLVVDEGHPVYNAFPHRFRMDIEYRLSSSGLRQTVSVENEGTSPMPCMLGFHTAINVPFSARSTERDYVFTATVGNRFEMSERMLPTGNYLDLTPAERMMQTSGISPFFEPMDNHYTARPEQGRNCATVTDRRENIRLVYDVGVKYRHWMIWNNEAGGSFFCPEPQINVVNAPNLHLPCEETGLVVLEEGETWSETSTLFVEDVVY</sequence>
<dbReference type="Pfam" id="PF01263">
    <property type="entry name" value="Aldose_epim"/>
    <property type="match status" value="1"/>
</dbReference>
<dbReference type="Gene3D" id="2.70.98.10">
    <property type="match status" value="1"/>
</dbReference>
<reference evidence="1" key="1">
    <citation type="submission" date="2022-08" db="EMBL/GenBank/DDBJ databases">
        <title>Alicyclobacillus fastidiosus DSM 17978, complete genome.</title>
        <authorList>
            <person name="Wang Q."/>
            <person name="Cai R."/>
            <person name="Wang Z."/>
        </authorList>
    </citation>
    <scope>NUCLEOTIDE SEQUENCE</scope>
    <source>
        <strain evidence="1">DSM 17978</strain>
    </source>
</reference>
<organism evidence="1 2">
    <name type="scientific">Alicyclobacillus fastidiosus</name>
    <dbReference type="NCBI Taxonomy" id="392011"/>
    <lineage>
        <taxon>Bacteria</taxon>
        <taxon>Bacillati</taxon>
        <taxon>Bacillota</taxon>
        <taxon>Bacilli</taxon>
        <taxon>Bacillales</taxon>
        <taxon>Alicyclobacillaceae</taxon>
        <taxon>Alicyclobacillus</taxon>
    </lineage>
</organism>
<evidence type="ECO:0000313" key="1">
    <source>
        <dbReference type="EMBL" id="WAH44538.1"/>
    </source>
</evidence>
<dbReference type="SUPFAM" id="SSF74650">
    <property type="entry name" value="Galactose mutarotase-like"/>
    <property type="match status" value="1"/>
</dbReference>
<accession>A0ABY6ZPL9</accession>
<protein>
    <submittedName>
        <fullName evidence="1">Aldose 1-epimerase</fullName>
    </submittedName>
</protein>
<evidence type="ECO:0000313" key="2">
    <source>
        <dbReference type="Proteomes" id="UP001164761"/>
    </source>
</evidence>
<dbReference type="InterPro" id="IPR014718">
    <property type="entry name" value="GH-type_carb-bd"/>
</dbReference>
<name>A0ABY6ZPL9_9BACL</name>
<gene>
    <name evidence="1" type="ORF">NZD89_07340</name>
</gene>
<dbReference type="InterPro" id="IPR011013">
    <property type="entry name" value="Gal_mutarotase_sf_dom"/>
</dbReference>
<dbReference type="CDD" id="cd01081">
    <property type="entry name" value="Aldose_epim"/>
    <property type="match status" value="1"/>
</dbReference>
<keyword evidence="2" id="KW-1185">Reference proteome</keyword>
<dbReference type="Proteomes" id="UP001164761">
    <property type="component" value="Chromosome"/>
</dbReference>